<proteinExistence type="predicted"/>
<comment type="caution">
    <text evidence="1">The sequence shown here is derived from an EMBL/GenBank/DDBJ whole genome shotgun (WGS) entry which is preliminary data.</text>
</comment>
<reference evidence="1" key="1">
    <citation type="submission" date="2023-10" db="EMBL/GenBank/DDBJ databases">
        <authorList>
            <person name="Rodriguez Cubillos JULIANA M."/>
            <person name="De Vega J."/>
        </authorList>
    </citation>
    <scope>NUCLEOTIDE SEQUENCE</scope>
</reference>
<accession>A0ACB0K801</accession>
<organism evidence="1 2">
    <name type="scientific">Trifolium pratense</name>
    <name type="common">Red clover</name>
    <dbReference type="NCBI Taxonomy" id="57577"/>
    <lineage>
        <taxon>Eukaryota</taxon>
        <taxon>Viridiplantae</taxon>
        <taxon>Streptophyta</taxon>
        <taxon>Embryophyta</taxon>
        <taxon>Tracheophyta</taxon>
        <taxon>Spermatophyta</taxon>
        <taxon>Magnoliopsida</taxon>
        <taxon>eudicotyledons</taxon>
        <taxon>Gunneridae</taxon>
        <taxon>Pentapetalae</taxon>
        <taxon>rosids</taxon>
        <taxon>fabids</taxon>
        <taxon>Fabales</taxon>
        <taxon>Fabaceae</taxon>
        <taxon>Papilionoideae</taxon>
        <taxon>50 kb inversion clade</taxon>
        <taxon>NPAAA clade</taxon>
        <taxon>Hologalegina</taxon>
        <taxon>IRL clade</taxon>
        <taxon>Trifolieae</taxon>
        <taxon>Trifolium</taxon>
    </lineage>
</organism>
<dbReference type="EMBL" id="CASHSV030000206">
    <property type="protein sequence ID" value="CAJ2653422.1"/>
    <property type="molecule type" value="Genomic_DNA"/>
</dbReference>
<evidence type="ECO:0000313" key="1">
    <source>
        <dbReference type="EMBL" id="CAJ2653422.1"/>
    </source>
</evidence>
<protein>
    <submittedName>
        <fullName evidence="1">Uncharacterized protein</fullName>
    </submittedName>
</protein>
<name>A0ACB0K801_TRIPR</name>
<keyword evidence="2" id="KW-1185">Reference proteome</keyword>
<dbReference type="Proteomes" id="UP001177021">
    <property type="component" value="Unassembled WGS sequence"/>
</dbReference>
<gene>
    <name evidence="1" type="ORF">MILVUS5_LOCUS20773</name>
</gene>
<sequence>MPLEIDLNLPYNDSEAVDSIIPVIECNTTQTIASESNDSTTVSIDMNFFISEVNEEGQDTLNDEGGDDEYHEIVSDEGGDDEYHEIVSDDDTEAQHALNDNGVDSHTEVENIISHEAKSSQRKRSFLNNIQRNVISQILINESHDGKLKRGIVERLALSYSVSIYVIYRIWKQTCETGDASHKKSKNCGRKRVEIDMERVREVALNKRSSYRALGRALNVNKNRLLDYKKQGVLRRHSNSLKPHLKEDNMKARLRFCLSMLEESSIPHNPMFKSMYNVVHIDEKWFEVTQKTKKYYLLADEDDPYRTCKNKNYIDKVMFLVAIARPRFDDYGNETFSGKIGMFPLIQQVPAIRSSVNRPAGTLVTKPITSITKEVSRMFLIDNVLSAIKEKWPREYARETIYIQQDNAPCHVPINDKEFCTAASEDLNVLDLGFFNAIQSLQQTEVTKTVDELIQIVHKAFDDFPTQDSNKKFLTLQATMIEIMKVKGSGNYKVPHMNKDAILNRDEKLPIQLQCDRKLIHETFEYLHNVLWNFARRCRLSYWNFGFLLSAMSVVLLEFWIFAA</sequence>
<evidence type="ECO:0000313" key="2">
    <source>
        <dbReference type="Proteomes" id="UP001177021"/>
    </source>
</evidence>